<feature type="transmembrane region" description="Helical" evidence="14">
    <location>
        <begin position="161"/>
        <end position="183"/>
    </location>
</feature>
<keyword evidence="7 14" id="KW-1133">Transmembrane helix</keyword>
<dbReference type="Proteomes" id="UP000288429">
    <property type="component" value="Unassembled WGS sequence"/>
</dbReference>
<dbReference type="InterPro" id="IPR002403">
    <property type="entry name" value="Cyt_P450_E_grp-IV"/>
</dbReference>
<comment type="similarity">
    <text evidence="3 13">Belongs to the cytochrome P450 family.</text>
</comment>
<evidence type="ECO:0000256" key="2">
    <source>
        <dbReference type="ARBA" id="ARBA00004141"/>
    </source>
</evidence>
<gene>
    <name evidence="15" type="ORF">CDV31_012416</name>
</gene>
<evidence type="ECO:0000256" key="7">
    <source>
        <dbReference type="ARBA" id="ARBA00022989"/>
    </source>
</evidence>
<evidence type="ECO:0000256" key="4">
    <source>
        <dbReference type="ARBA" id="ARBA00022617"/>
    </source>
</evidence>
<dbReference type="Pfam" id="PF04479">
    <property type="entry name" value="RTA1"/>
    <property type="match status" value="1"/>
</dbReference>
<keyword evidence="9 12" id="KW-0408">Iron</keyword>
<organism evidence="15 16">
    <name type="scientific">Fusarium ambrosium</name>
    <dbReference type="NCBI Taxonomy" id="131363"/>
    <lineage>
        <taxon>Eukaryota</taxon>
        <taxon>Fungi</taxon>
        <taxon>Dikarya</taxon>
        <taxon>Ascomycota</taxon>
        <taxon>Pezizomycotina</taxon>
        <taxon>Sordariomycetes</taxon>
        <taxon>Hypocreomycetidae</taxon>
        <taxon>Hypocreales</taxon>
        <taxon>Nectriaceae</taxon>
        <taxon>Fusarium</taxon>
        <taxon>Fusarium solani species complex</taxon>
    </lineage>
</organism>
<evidence type="ECO:0000256" key="10">
    <source>
        <dbReference type="ARBA" id="ARBA00023033"/>
    </source>
</evidence>
<feature type="transmembrane region" description="Helical" evidence="14">
    <location>
        <begin position="204"/>
        <end position="224"/>
    </location>
</feature>
<dbReference type="GO" id="GO:0020037">
    <property type="term" value="F:heme binding"/>
    <property type="evidence" value="ECO:0007669"/>
    <property type="project" value="InterPro"/>
</dbReference>
<dbReference type="PRINTS" id="PR00465">
    <property type="entry name" value="EP450IV"/>
</dbReference>
<evidence type="ECO:0000256" key="6">
    <source>
        <dbReference type="ARBA" id="ARBA00022723"/>
    </source>
</evidence>
<comment type="subcellular location">
    <subcellularLocation>
        <location evidence="2">Membrane</location>
        <topology evidence="2">Multi-pass membrane protein</topology>
    </subcellularLocation>
</comment>
<keyword evidence="11 14" id="KW-0472">Membrane</keyword>
<evidence type="ECO:0000256" key="11">
    <source>
        <dbReference type="ARBA" id="ARBA00023136"/>
    </source>
</evidence>
<evidence type="ECO:0000256" key="8">
    <source>
        <dbReference type="ARBA" id="ARBA00023002"/>
    </source>
</evidence>
<dbReference type="GO" id="GO:0016020">
    <property type="term" value="C:membrane"/>
    <property type="evidence" value="ECO:0007669"/>
    <property type="project" value="UniProtKB-SubCell"/>
</dbReference>
<feature type="binding site" description="axial binding residue" evidence="12">
    <location>
        <position position="618"/>
    </location>
    <ligand>
        <name>heme</name>
        <dbReference type="ChEBI" id="CHEBI:30413"/>
    </ligand>
    <ligandPart>
        <name>Fe</name>
        <dbReference type="ChEBI" id="CHEBI:18248"/>
    </ligandPart>
</feature>
<keyword evidence="10 13" id="KW-0503">Monooxygenase</keyword>
<feature type="transmembrane region" description="Helical" evidence="14">
    <location>
        <begin position="125"/>
        <end position="149"/>
    </location>
</feature>
<evidence type="ECO:0000256" key="5">
    <source>
        <dbReference type="ARBA" id="ARBA00022692"/>
    </source>
</evidence>
<sequence length="673" mass="76765">MDRCNPDYKDAVWAFYRFEPSVEANIVFVVLFSVSTILHILQIFRTRTWYLTALVSGGCAEIIGYIGRILNAKEDPGCWTMGPYIMQNVLILIAPALMAASIYMILGRIILLTEGEHHALIRRRWLTKIFVFGDVASLLLQSSGGGLMAVNEDLQKIGQNVIIGGLFVQLLFFGCFIVTSGLFHRRMRLAPTPKSLEPAIRWQTYLITLYYGKNGIAFIAPAPISRPPDVILPRSQIPWMMDQPDRVLSAVKAHDQILYTEYNFLGKDLAEEPFASRVVHKYLARHLPLLIQPIEEEVNAAVQDSVKVEDGYTRVNLWDLWMAIVPRVTNRLLIGKDTCRDEIFLQSMIRFTDDVVRNSFLLHAFPKILHPIVGRLLTIPNYLHWRSASRRVIPVIQQRLENMRRKEKGELKDWSPPEDFITWDIRLALAEGKTFELDPVVISKRLLPINFAAIHTTVLTGHSWMLDILSSPPSENILDTLLSEIQTHKPTTGWTKQSLTSLLRVDSSIRESQRLSNFAANLIERQVISPKGLHNPEYGWTLPRGAFVTVNLQGTHHDEDIYEGAMRYDPWRYSRVREAWEAKSEGERKDEEGVRVRGLGMVTTSDAHLAFGHGRHACPGRFFVAHELKLIMAALLLNYDIKMIDQRPKPQWLGATIIPPLDACIEIRRKTKS</sequence>
<dbReference type="InterPro" id="IPR001128">
    <property type="entry name" value="Cyt_P450"/>
</dbReference>
<evidence type="ECO:0000256" key="3">
    <source>
        <dbReference type="ARBA" id="ARBA00010617"/>
    </source>
</evidence>
<feature type="transmembrane region" description="Helical" evidence="14">
    <location>
        <begin position="48"/>
        <end position="70"/>
    </location>
</feature>
<dbReference type="CDD" id="cd11041">
    <property type="entry name" value="CYP503A1-like"/>
    <property type="match status" value="1"/>
</dbReference>
<dbReference type="SUPFAM" id="SSF48264">
    <property type="entry name" value="Cytochrome P450"/>
    <property type="match status" value="1"/>
</dbReference>
<feature type="transmembrane region" description="Helical" evidence="14">
    <location>
        <begin position="24"/>
        <end position="41"/>
    </location>
</feature>
<dbReference type="EMBL" id="NIZV01000229">
    <property type="protein sequence ID" value="RSL98895.1"/>
    <property type="molecule type" value="Genomic_DNA"/>
</dbReference>
<feature type="transmembrane region" description="Helical" evidence="14">
    <location>
        <begin position="90"/>
        <end position="113"/>
    </location>
</feature>
<protein>
    <recommendedName>
        <fullName evidence="17">Cytochrome P450</fullName>
    </recommendedName>
</protein>
<dbReference type="InterPro" id="IPR017972">
    <property type="entry name" value="Cyt_P450_CS"/>
</dbReference>
<dbReference type="AlphaFoldDB" id="A0A428TA49"/>
<evidence type="ECO:0008006" key="17">
    <source>
        <dbReference type="Google" id="ProtNLM"/>
    </source>
</evidence>
<dbReference type="Gene3D" id="1.10.630.10">
    <property type="entry name" value="Cytochrome P450"/>
    <property type="match status" value="1"/>
</dbReference>
<dbReference type="PROSITE" id="PS00086">
    <property type="entry name" value="CYTOCHROME_P450"/>
    <property type="match status" value="1"/>
</dbReference>
<dbReference type="Pfam" id="PF00067">
    <property type="entry name" value="p450"/>
    <property type="match status" value="1"/>
</dbReference>
<keyword evidence="5 14" id="KW-0812">Transmembrane</keyword>
<name>A0A428TA49_9HYPO</name>
<dbReference type="InterPro" id="IPR007568">
    <property type="entry name" value="RTA1"/>
</dbReference>
<dbReference type="PANTHER" id="PTHR46206">
    <property type="entry name" value="CYTOCHROME P450"/>
    <property type="match status" value="1"/>
</dbReference>
<keyword evidence="16" id="KW-1185">Reference proteome</keyword>
<comment type="caution">
    <text evidence="15">The sequence shown here is derived from an EMBL/GenBank/DDBJ whole genome shotgun (WGS) entry which is preliminary data.</text>
</comment>
<dbReference type="PANTHER" id="PTHR46206:SF1">
    <property type="entry name" value="P450, PUTATIVE (EUROFUNG)-RELATED"/>
    <property type="match status" value="1"/>
</dbReference>
<evidence type="ECO:0000256" key="9">
    <source>
        <dbReference type="ARBA" id="ARBA00023004"/>
    </source>
</evidence>
<evidence type="ECO:0000256" key="14">
    <source>
        <dbReference type="SAM" id="Phobius"/>
    </source>
</evidence>
<keyword evidence="6 12" id="KW-0479">Metal-binding</keyword>
<dbReference type="InterPro" id="IPR036396">
    <property type="entry name" value="Cyt_P450_sf"/>
</dbReference>
<proteinExistence type="inferred from homology"/>
<evidence type="ECO:0000313" key="15">
    <source>
        <dbReference type="EMBL" id="RSL98895.1"/>
    </source>
</evidence>
<dbReference type="GO" id="GO:0005506">
    <property type="term" value="F:iron ion binding"/>
    <property type="evidence" value="ECO:0007669"/>
    <property type="project" value="InterPro"/>
</dbReference>
<accession>A0A428TA49</accession>
<evidence type="ECO:0000256" key="13">
    <source>
        <dbReference type="RuleBase" id="RU000461"/>
    </source>
</evidence>
<reference evidence="15 16" key="1">
    <citation type="submission" date="2017-06" db="EMBL/GenBank/DDBJ databases">
        <title>Cmopartive genomic analysis of Ambrosia Fusariam Clade fungi.</title>
        <authorList>
            <person name="Stajich J.E."/>
            <person name="Carrillo J."/>
            <person name="Kijimoto T."/>
            <person name="Eskalen A."/>
            <person name="O'Donnell K."/>
            <person name="Kasson M."/>
        </authorList>
    </citation>
    <scope>NUCLEOTIDE SEQUENCE [LARGE SCALE GENOMIC DNA]</scope>
    <source>
        <strain evidence="15 16">NRRL 20438</strain>
    </source>
</reference>
<evidence type="ECO:0000256" key="12">
    <source>
        <dbReference type="PIRSR" id="PIRSR602403-1"/>
    </source>
</evidence>
<evidence type="ECO:0000313" key="16">
    <source>
        <dbReference type="Proteomes" id="UP000288429"/>
    </source>
</evidence>
<dbReference type="GO" id="GO:0004497">
    <property type="term" value="F:monooxygenase activity"/>
    <property type="evidence" value="ECO:0007669"/>
    <property type="project" value="UniProtKB-KW"/>
</dbReference>
<keyword evidence="4 12" id="KW-0349">Heme</keyword>
<keyword evidence="8 13" id="KW-0560">Oxidoreductase</keyword>
<evidence type="ECO:0000256" key="1">
    <source>
        <dbReference type="ARBA" id="ARBA00001971"/>
    </source>
</evidence>
<comment type="cofactor">
    <cofactor evidence="1 12">
        <name>heme</name>
        <dbReference type="ChEBI" id="CHEBI:30413"/>
    </cofactor>
</comment>
<dbReference type="GO" id="GO:0016705">
    <property type="term" value="F:oxidoreductase activity, acting on paired donors, with incorporation or reduction of molecular oxygen"/>
    <property type="evidence" value="ECO:0007669"/>
    <property type="project" value="InterPro"/>
</dbReference>